<sequence>VTIELKDPRLLQVLNERITCNKIKKVCNEMNCDKITYNGTSLYCPSNFWVSFPANSESMRSWQAVDTIQCSMGNWLA</sequence>
<reference evidence="2" key="1">
    <citation type="submission" date="2022-10" db="EMBL/GenBank/DDBJ databases">
        <title>Genome assembly of Pristionchus species.</title>
        <authorList>
            <person name="Yoshida K."/>
            <person name="Sommer R.J."/>
        </authorList>
    </citation>
    <scope>NUCLEOTIDE SEQUENCE [LARGE SCALE GENOMIC DNA]</scope>
    <source>
        <strain evidence="2">RS5460</strain>
    </source>
</reference>
<accession>A0AAN4ZLD1</accession>
<dbReference type="EMBL" id="BTRK01000003">
    <property type="protein sequence ID" value="GMR43373.1"/>
    <property type="molecule type" value="Genomic_DNA"/>
</dbReference>
<proteinExistence type="predicted"/>
<feature type="non-terminal residue" evidence="1">
    <location>
        <position position="77"/>
    </location>
</feature>
<organism evidence="1 2">
    <name type="scientific">Pristionchus mayeri</name>
    <dbReference type="NCBI Taxonomy" id="1317129"/>
    <lineage>
        <taxon>Eukaryota</taxon>
        <taxon>Metazoa</taxon>
        <taxon>Ecdysozoa</taxon>
        <taxon>Nematoda</taxon>
        <taxon>Chromadorea</taxon>
        <taxon>Rhabditida</taxon>
        <taxon>Rhabditina</taxon>
        <taxon>Diplogasteromorpha</taxon>
        <taxon>Diplogasteroidea</taxon>
        <taxon>Neodiplogasteridae</taxon>
        <taxon>Pristionchus</taxon>
    </lineage>
</organism>
<gene>
    <name evidence="1" type="ORF">PMAYCL1PPCAC_13568</name>
</gene>
<comment type="caution">
    <text evidence="1">The sequence shown here is derived from an EMBL/GenBank/DDBJ whole genome shotgun (WGS) entry which is preliminary data.</text>
</comment>
<protein>
    <submittedName>
        <fullName evidence="1">Uncharacterized protein</fullName>
    </submittedName>
</protein>
<evidence type="ECO:0000313" key="2">
    <source>
        <dbReference type="Proteomes" id="UP001328107"/>
    </source>
</evidence>
<dbReference type="Proteomes" id="UP001328107">
    <property type="component" value="Unassembled WGS sequence"/>
</dbReference>
<keyword evidence="2" id="KW-1185">Reference proteome</keyword>
<feature type="non-terminal residue" evidence="1">
    <location>
        <position position="1"/>
    </location>
</feature>
<dbReference type="AlphaFoldDB" id="A0AAN4ZLD1"/>
<name>A0AAN4ZLD1_9BILA</name>
<evidence type="ECO:0000313" key="1">
    <source>
        <dbReference type="EMBL" id="GMR43373.1"/>
    </source>
</evidence>